<keyword evidence="3" id="KW-1185">Reference proteome</keyword>
<dbReference type="Proteomes" id="UP001168821">
    <property type="component" value="Unassembled WGS sequence"/>
</dbReference>
<feature type="signal peptide" evidence="1">
    <location>
        <begin position="1"/>
        <end position="20"/>
    </location>
</feature>
<evidence type="ECO:0000313" key="3">
    <source>
        <dbReference type="Proteomes" id="UP001168821"/>
    </source>
</evidence>
<accession>A0AA38MAV3</accession>
<sequence>MKLLLLILLVVGCIICASKSEKCAPTTQEDCENMTSEYEKYRACMERRTKRSADCYDEDETNCDKCDCNSCSYNSCDNCDNNNNCCEKCCQRSSCTTSNCCHQTCRAECRSNSCRTACRKRCQDRPANIEGPPSVQTQSKTASQHNITTVIHLNNVINNTNLINLPINVNNTVVNNITGQVQYGGGYTASQTSEEKCCLIIGPRQCVPQNTFPFIRCFHIRRKTCGNICSAPVIHYQTHEICDNDVGANLQQPCHQQTVYVPQPQPRCAYQQAWPYVSCGNQAMQTCDGCYSHYVKREDVTKCSNFCYDDGYGVGPYYRQAPFYRPGFAHAPSCYQTGMCGFDGYGYGYGYEGIPDNGFPMAYPPQTYPFVIEDCENCTFPAAGWDSPNSNEPFHQLEYKNLPPYFPWSNGSDKLMKIDASVNAARSERYAEIRIKPANESQVTTTTVSSEQTTLS</sequence>
<dbReference type="EMBL" id="JALNTZ010000006">
    <property type="protein sequence ID" value="KAJ3650150.1"/>
    <property type="molecule type" value="Genomic_DNA"/>
</dbReference>
<evidence type="ECO:0000313" key="2">
    <source>
        <dbReference type="EMBL" id="KAJ3650150.1"/>
    </source>
</evidence>
<feature type="chain" id="PRO_5041422422" evidence="1">
    <location>
        <begin position="21"/>
        <end position="456"/>
    </location>
</feature>
<evidence type="ECO:0000256" key="1">
    <source>
        <dbReference type="SAM" id="SignalP"/>
    </source>
</evidence>
<proteinExistence type="predicted"/>
<reference evidence="2" key="1">
    <citation type="journal article" date="2023" name="G3 (Bethesda)">
        <title>Whole genome assemblies of Zophobas morio and Tenebrio molitor.</title>
        <authorList>
            <person name="Kaur S."/>
            <person name="Stinson S.A."/>
            <person name="diCenzo G.C."/>
        </authorList>
    </citation>
    <scope>NUCLEOTIDE SEQUENCE</scope>
    <source>
        <strain evidence="2">QUZm001</strain>
    </source>
</reference>
<gene>
    <name evidence="2" type="ORF">Zmor_021857</name>
</gene>
<organism evidence="2 3">
    <name type="scientific">Zophobas morio</name>
    <dbReference type="NCBI Taxonomy" id="2755281"/>
    <lineage>
        <taxon>Eukaryota</taxon>
        <taxon>Metazoa</taxon>
        <taxon>Ecdysozoa</taxon>
        <taxon>Arthropoda</taxon>
        <taxon>Hexapoda</taxon>
        <taxon>Insecta</taxon>
        <taxon>Pterygota</taxon>
        <taxon>Neoptera</taxon>
        <taxon>Endopterygota</taxon>
        <taxon>Coleoptera</taxon>
        <taxon>Polyphaga</taxon>
        <taxon>Cucujiformia</taxon>
        <taxon>Tenebrionidae</taxon>
        <taxon>Zophobas</taxon>
    </lineage>
</organism>
<dbReference type="AlphaFoldDB" id="A0AA38MAV3"/>
<keyword evidence="1" id="KW-0732">Signal</keyword>
<comment type="caution">
    <text evidence="2">The sequence shown here is derived from an EMBL/GenBank/DDBJ whole genome shotgun (WGS) entry which is preliminary data.</text>
</comment>
<protein>
    <submittedName>
        <fullName evidence="2">Uncharacterized protein</fullName>
    </submittedName>
</protein>
<name>A0AA38MAV3_9CUCU</name>